<feature type="compositionally biased region" description="Basic and acidic residues" evidence="1">
    <location>
        <begin position="102"/>
        <end position="115"/>
    </location>
</feature>
<accession>A0ABT3K2H4</accession>
<feature type="region of interest" description="Disordered" evidence="1">
    <location>
        <begin position="72"/>
        <end position="115"/>
    </location>
</feature>
<protein>
    <recommendedName>
        <fullName evidence="4">C2H2-type domain-containing protein</fullName>
    </recommendedName>
</protein>
<dbReference type="RefSeq" id="WP_141312834.1">
    <property type="nucleotide sequence ID" value="NZ_JABJWD010000054.1"/>
</dbReference>
<evidence type="ECO:0000256" key="1">
    <source>
        <dbReference type="SAM" id="MobiDB-lite"/>
    </source>
</evidence>
<reference evidence="2 3" key="1">
    <citation type="submission" date="2022-07" db="EMBL/GenBank/DDBJ databases">
        <title>Genome stability of Gluconacetobacter entanii AV429.</title>
        <authorList>
            <person name="Trcek J."/>
            <person name="Cepec E."/>
        </authorList>
    </citation>
    <scope>NUCLEOTIDE SEQUENCE [LARGE SCALE GENOMIC DNA]</scope>
    <source>
        <strain evidence="2 3">AV429_2022</strain>
    </source>
</reference>
<evidence type="ECO:0000313" key="2">
    <source>
        <dbReference type="EMBL" id="MCW4589599.1"/>
    </source>
</evidence>
<dbReference type="EMBL" id="JANGSQ010000084">
    <property type="protein sequence ID" value="MCW4589599.1"/>
    <property type="molecule type" value="Genomic_DNA"/>
</dbReference>
<gene>
    <name evidence="2" type="ORF">NO263_03290</name>
</gene>
<name>A0ABT3K2H4_9PROT</name>
<proteinExistence type="predicted"/>
<organism evidence="2 3">
    <name type="scientific">Gluconacetobacter entanii</name>
    <dbReference type="NCBI Taxonomy" id="108528"/>
    <lineage>
        <taxon>Bacteria</taxon>
        <taxon>Pseudomonadati</taxon>
        <taxon>Pseudomonadota</taxon>
        <taxon>Alphaproteobacteria</taxon>
        <taxon>Acetobacterales</taxon>
        <taxon>Acetobacteraceae</taxon>
        <taxon>Gluconacetobacter</taxon>
    </lineage>
</organism>
<dbReference type="Proteomes" id="UP001526337">
    <property type="component" value="Unassembled WGS sequence"/>
</dbReference>
<evidence type="ECO:0000313" key="3">
    <source>
        <dbReference type="Proteomes" id="UP001526337"/>
    </source>
</evidence>
<comment type="caution">
    <text evidence="2">The sequence shown here is derived from an EMBL/GenBank/DDBJ whole genome shotgun (WGS) entry which is preliminary data.</text>
</comment>
<keyword evidence="3" id="KW-1185">Reference proteome</keyword>
<evidence type="ECO:0008006" key="4">
    <source>
        <dbReference type="Google" id="ProtNLM"/>
    </source>
</evidence>
<sequence length="115" mass="12625">MTISVLAAEDDAGLFWPEGGEGIGPLSYINCEHCGAAFHALAVGPAHALHPYDRRRIDMVFQSEKLPQGLRDCPDLGTIKNEVPASNGRCTRLKNSDPQNNDDERNDRDPERQPG</sequence>